<dbReference type="Pfam" id="PF08447">
    <property type="entry name" value="PAS_3"/>
    <property type="match status" value="1"/>
</dbReference>
<accession>A0A1H0KGL4</accession>
<feature type="domain" description="PAS" evidence="3">
    <location>
        <begin position="31"/>
        <end position="104"/>
    </location>
</feature>
<dbReference type="CDD" id="cd01949">
    <property type="entry name" value="GGDEF"/>
    <property type="match status" value="1"/>
</dbReference>
<evidence type="ECO:0000256" key="1">
    <source>
        <dbReference type="ARBA" id="ARBA00001946"/>
    </source>
</evidence>
<dbReference type="Gene3D" id="3.30.70.270">
    <property type="match status" value="1"/>
</dbReference>
<dbReference type="InterPro" id="IPR043128">
    <property type="entry name" value="Rev_trsase/Diguanyl_cyclase"/>
</dbReference>
<dbReference type="PANTHER" id="PTHR46663:SF4">
    <property type="entry name" value="DIGUANYLATE CYCLASE DGCT-RELATED"/>
    <property type="match status" value="1"/>
</dbReference>
<name>A0A1H0KGL4_9PSED</name>
<feature type="domain" description="GGDEF" evidence="5">
    <location>
        <begin position="192"/>
        <end position="323"/>
    </location>
</feature>
<dbReference type="InterPro" id="IPR001610">
    <property type="entry name" value="PAC"/>
</dbReference>
<dbReference type="AlphaFoldDB" id="A0A1H0KGL4"/>
<protein>
    <submittedName>
        <fullName evidence="6">PAS domain S-box-containing protein/diguanylate cyclase (GGDEF) domain-containing protein</fullName>
    </submittedName>
</protein>
<evidence type="ECO:0000256" key="2">
    <source>
        <dbReference type="ARBA" id="ARBA00004533"/>
    </source>
</evidence>
<dbReference type="FunFam" id="3.30.70.270:FF:000001">
    <property type="entry name" value="Diguanylate cyclase domain protein"/>
    <property type="match status" value="1"/>
</dbReference>
<dbReference type="RefSeq" id="WP_084311604.1">
    <property type="nucleotide sequence ID" value="NZ_FNIJ01000012.1"/>
</dbReference>
<dbReference type="InterPro" id="IPR000160">
    <property type="entry name" value="GGDEF_dom"/>
</dbReference>
<evidence type="ECO:0000313" key="7">
    <source>
        <dbReference type="Proteomes" id="UP000242957"/>
    </source>
</evidence>
<dbReference type="NCBIfam" id="TIGR00229">
    <property type="entry name" value="sensory_box"/>
    <property type="match status" value="1"/>
</dbReference>
<dbReference type="InterPro" id="IPR052163">
    <property type="entry name" value="DGC-Regulatory_Protein"/>
</dbReference>
<sequence length="323" mass="36490">MDGQGRIPKSEEEALLALLHSRAEVERLKEREQLFSTLLASVNAVLWAYDWQARRMVYVSPAYEHIFGRSAALLLADFDEWRNSVYPDDLDYAESSLLQVLETGAVEQREYRIIRADGEVRWLSDKCFVGHHGEAGQPLMIVGIAEDITDKKHMENELQRLATTDVLTQSSNRRYFFDSAEQAFRDCQAAGTALAFLLLDVDDFKLINDRYGHQVGDQVLQRIAQCGASALRRGDLFGRIGGEEFAVLLTGCDENTARHIGERLQREVQRLRFCETGQYFSVSISQGMTLLQPGDENLSALYSRADAALYEAKRTGKDRLVQG</sequence>
<dbReference type="SUPFAM" id="SSF55785">
    <property type="entry name" value="PYP-like sensor domain (PAS domain)"/>
    <property type="match status" value="1"/>
</dbReference>
<organism evidence="6 7">
    <name type="scientific">Pseudomonas jinjuensis</name>
    <dbReference type="NCBI Taxonomy" id="198616"/>
    <lineage>
        <taxon>Bacteria</taxon>
        <taxon>Pseudomonadati</taxon>
        <taxon>Pseudomonadota</taxon>
        <taxon>Gammaproteobacteria</taxon>
        <taxon>Pseudomonadales</taxon>
        <taxon>Pseudomonadaceae</taxon>
        <taxon>Pseudomonas</taxon>
    </lineage>
</organism>
<dbReference type="SMART" id="SM00086">
    <property type="entry name" value="PAC"/>
    <property type="match status" value="1"/>
</dbReference>
<dbReference type="PROSITE" id="PS50112">
    <property type="entry name" value="PAS"/>
    <property type="match status" value="1"/>
</dbReference>
<evidence type="ECO:0000259" key="4">
    <source>
        <dbReference type="PROSITE" id="PS50113"/>
    </source>
</evidence>
<dbReference type="OrthoDB" id="9812260at2"/>
<dbReference type="PROSITE" id="PS50113">
    <property type="entry name" value="PAC"/>
    <property type="match status" value="1"/>
</dbReference>
<dbReference type="InterPro" id="IPR000700">
    <property type="entry name" value="PAS-assoc_C"/>
</dbReference>
<dbReference type="SMART" id="SM00267">
    <property type="entry name" value="GGDEF"/>
    <property type="match status" value="1"/>
</dbReference>
<dbReference type="InterPro" id="IPR029787">
    <property type="entry name" value="Nucleotide_cyclase"/>
</dbReference>
<proteinExistence type="predicted"/>
<dbReference type="InterPro" id="IPR000014">
    <property type="entry name" value="PAS"/>
</dbReference>
<dbReference type="InterPro" id="IPR013655">
    <property type="entry name" value="PAS_fold_3"/>
</dbReference>
<evidence type="ECO:0000259" key="5">
    <source>
        <dbReference type="PROSITE" id="PS50887"/>
    </source>
</evidence>
<dbReference type="GO" id="GO:0003824">
    <property type="term" value="F:catalytic activity"/>
    <property type="evidence" value="ECO:0007669"/>
    <property type="project" value="UniProtKB-ARBA"/>
</dbReference>
<comment type="subcellular location">
    <subcellularLocation>
        <location evidence="2">Cell inner membrane</location>
    </subcellularLocation>
</comment>
<evidence type="ECO:0000313" key="6">
    <source>
        <dbReference type="EMBL" id="SDO55079.1"/>
    </source>
</evidence>
<dbReference type="Proteomes" id="UP000242957">
    <property type="component" value="Unassembled WGS sequence"/>
</dbReference>
<dbReference type="SUPFAM" id="SSF55073">
    <property type="entry name" value="Nucleotide cyclase"/>
    <property type="match status" value="1"/>
</dbReference>
<reference evidence="7" key="1">
    <citation type="submission" date="2016-10" db="EMBL/GenBank/DDBJ databases">
        <authorList>
            <person name="Varghese N."/>
            <person name="Submissions S."/>
        </authorList>
    </citation>
    <scope>NUCLEOTIDE SEQUENCE [LARGE SCALE GENOMIC DNA]</scope>
    <source>
        <strain evidence="7">JCM 21621</strain>
    </source>
</reference>
<dbReference type="EMBL" id="FNIJ01000012">
    <property type="protein sequence ID" value="SDO55079.1"/>
    <property type="molecule type" value="Genomic_DNA"/>
</dbReference>
<feature type="domain" description="PAC" evidence="4">
    <location>
        <begin position="107"/>
        <end position="160"/>
    </location>
</feature>
<keyword evidence="7" id="KW-1185">Reference proteome</keyword>
<dbReference type="NCBIfam" id="TIGR00254">
    <property type="entry name" value="GGDEF"/>
    <property type="match status" value="1"/>
</dbReference>
<gene>
    <name evidence="6" type="ORF">SAMN05216193_112174</name>
</gene>
<dbReference type="PANTHER" id="PTHR46663">
    <property type="entry name" value="DIGUANYLATE CYCLASE DGCT-RELATED"/>
    <property type="match status" value="1"/>
</dbReference>
<dbReference type="CDD" id="cd00130">
    <property type="entry name" value="PAS"/>
    <property type="match status" value="1"/>
</dbReference>
<comment type="cofactor">
    <cofactor evidence="1">
        <name>Mg(2+)</name>
        <dbReference type="ChEBI" id="CHEBI:18420"/>
    </cofactor>
</comment>
<dbReference type="STRING" id="198616.SAMN05216193_112174"/>
<dbReference type="Pfam" id="PF00990">
    <property type="entry name" value="GGDEF"/>
    <property type="match status" value="1"/>
</dbReference>
<dbReference type="PROSITE" id="PS50887">
    <property type="entry name" value="GGDEF"/>
    <property type="match status" value="1"/>
</dbReference>
<dbReference type="GO" id="GO:0005886">
    <property type="term" value="C:plasma membrane"/>
    <property type="evidence" value="ECO:0007669"/>
    <property type="project" value="UniProtKB-SubCell"/>
</dbReference>
<dbReference type="Gene3D" id="3.30.450.20">
    <property type="entry name" value="PAS domain"/>
    <property type="match status" value="1"/>
</dbReference>
<dbReference type="InterPro" id="IPR035965">
    <property type="entry name" value="PAS-like_dom_sf"/>
</dbReference>
<evidence type="ECO:0000259" key="3">
    <source>
        <dbReference type="PROSITE" id="PS50112"/>
    </source>
</evidence>